<keyword evidence="6" id="KW-1185">Reference proteome</keyword>
<proteinExistence type="inferred from homology"/>
<dbReference type="EC" id="6.3.3.2" evidence="4"/>
<dbReference type="PIRSF" id="PIRSF006806">
    <property type="entry name" value="FTHF_cligase"/>
    <property type="match status" value="1"/>
</dbReference>
<dbReference type="InterPro" id="IPR002698">
    <property type="entry name" value="FTHF_cligase"/>
</dbReference>
<dbReference type="PANTHER" id="PTHR23407">
    <property type="entry name" value="ATPASE INHIBITOR/5-FORMYLTETRAHYDROFOLATE CYCLO-LIGASE"/>
    <property type="match status" value="1"/>
</dbReference>
<comment type="cofactor">
    <cofactor evidence="4">
        <name>Mg(2+)</name>
        <dbReference type="ChEBI" id="CHEBI:18420"/>
    </cofactor>
</comment>
<comment type="caution">
    <text evidence="5">The sequence shown here is derived from an EMBL/GenBank/DDBJ whole genome shotgun (WGS) entry which is preliminary data.</text>
</comment>
<comment type="similarity">
    <text evidence="1 4">Belongs to the 5-formyltetrahydrofolate cyclo-ligase family.</text>
</comment>
<sequence>MIQKQAIRDYKLRERRALNAVVRNSLSSIIAENALLFIKNFGLTSVAGYYPINGEVDILYMLKQLYTEGYEISLPVIDSDDRLKFRFWDAVNLTEGKYGIMEPSKNFQITVPDIILTPLVAFDRCCNRIGYGKGYYDRFFFNSNSYKKIGIAYSFQEVASINIEEYDAKMDCIITENSIVIR</sequence>
<evidence type="ECO:0000256" key="3">
    <source>
        <dbReference type="ARBA" id="ARBA00022840"/>
    </source>
</evidence>
<keyword evidence="4" id="KW-0460">Magnesium</keyword>
<accession>A0ABU5L8A0</accession>
<name>A0ABU5L8A0_9RICK</name>
<reference evidence="5 6" key="1">
    <citation type="submission" date="2023-02" db="EMBL/GenBank/DDBJ databases">
        <title>Host association and intracellularity evolved multiple times independently in the Rickettsiales.</title>
        <authorList>
            <person name="Castelli M."/>
            <person name="Nardi T."/>
            <person name="Gammuto L."/>
            <person name="Bellinzona G."/>
            <person name="Sabaneyeva E."/>
            <person name="Potekhin A."/>
            <person name="Serra V."/>
            <person name="Petroni G."/>
            <person name="Sassera D."/>
        </authorList>
    </citation>
    <scope>NUCLEOTIDE SEQUENCE [LARGE SCALE GENOMIC DNA]</scope>
    <source>
        <strain evidence="5 6">BOD18</strain>
    </source>
</reference>
<comment type="catalytic activity">
    <reaction evidence="4">
        <text>(6S)-5-formyl-5,6,7,8-tetrahydrofolate + ATP = (6R)-5,10-methenyltetrahydrofolate + ADP + phosphate</text>
        <dbReference type="Rhea" id="RHEA:10488"/>
        <dbReference type="ChEBI" id="CHEBI:30616"/>
        <dbReference type="ChEBI" id="CHEBI:43474"/>
        <dbReference type="ChEBI" id="CHEBI:57455"/>
        <dbReference type="ChEBI" id="CHEBI:57457"/>
        <dbReference type="ChEBI" id="CHEBI:456216"/>
        <dbReference type="EC" id="6.3.3.2"/>
    </reaction>
</comment>
<dbReference type="InterPro" id="IPR037171">
    <property type="entry name" value="NagB/RpiA_transferase-like"/>
</dbReference>
<evidence type="ECO:0000256" key="1">
    <source>
        <dbReference type="ARBA" id="ARBA00010638"/>
    </source>
</evidence>
<dbReference type="Gene3D" id="3.40.50.10420">
    <property type="entry name" value="NagB/RpiA/CoA transferase-like"/>
    <property type="match status" value="1"/>
</dbReference>
<evidence type="ECO:0000313" key="5">
    <source>
        <dbReference type="EMBL" id="MDZ5762356.1"/>
    </source>
</evidence>
<dbReference type="NCBIfam" id="TIGR02727">
    <property type="entry name" value="MTHFS_bact"/>
    <property type="match status" value="1"/>
</dbReference>
<dbReference type="SUPFAM" id="SSF100950">
    <property type="entry name" value="NagB/RpiA/CoA transferase-like"/>
    <property type="match status" value="1"/>
</dbReference>
<dbReference type="PANTHER" id="PTHR23407:SF1">
    <property type="entry name" value="5-FORMYLTETRAHYDROFOLATE CYCLO-LIGASE"/>
    <property type="match status" value="1"/>
</dbReference>
<evidence type="ECO:0000256" key="2">
    <source>
        <dbReference type="ARBA" id="ARBA00022741"/>
    </source>
</evidence>
<keyword evidence="2 4" id="KW-0547">Nucleotide-binding</keyword>
<gene>
    <name evidence="5" type="ORF">Cyrtocomes_00735</name>
</gene>
<keyword evidence="4" id="KW-0479">Metal-binding</keyword>
<dbReference type="Pfam" id="PF01812">
    <property type="entry name" value="5-FTHF_cyc-lig"/>
    <property type="match status" value="1"/>
</dbReference>
<dbReference type="EMBL" id="JARGYT010000040">
    <property type="protein sequence ID" value="MDZ5762356.1"/>
    <property type="molecule type" value="Genomic_DNA"/>
</dbReference>
<evidence type="ECO:0000313" key="6">
    <source>
        <dbReference type="Proteomes" id="UP001293791"/>
    </source>
</evidence>
<keyword evidence="3 4" id="KW-0067">ATP-binding</keyword>
<dbReference type="InterPro" id="IPR024185">
    <property type="entry name" value="FTHF_cligase-like_sf"/>
</dbReference>
<protein>
    <recommendedName>
        <fullName evidence="4">5-formyltetrahydrofolate cyclo-ligase</fullName>
        <ecNumber evidence="4">6.3.3.2</ecNumber>
    </recommendedName>
</protein>
<dbReference type="RefSeq" id="WP_322497825.1">
    <property type="nucleotide sequence ID" value="NZ_JARGYT010000040.1"/>
</dbReference>
<dbReference type="Proteomes" id="UP001293791">
    <property type="component" value="Unassembled WGS sequence"/>
</dbReference>
<organism evidence="5 6">
    <name type="scientific">Candidatus Cyrtobacter comes</name>
    <dbReference type="NCBI Taxonomy" id="675776"/>
    <lineage>
        <taxon>Bacteria</taxon>
        <taxon>Pseudomonadati</taxon>
        <taxon>Pseudomonadota</taxon>
        <taxon>Alphaproteobacteria</taxon>
        <taxon>Rickettsiales</taxon>
        <taxon>Candidatus Midichloriaceae</taxon>
        <taxon>Candidatus Cyrtobacter</taxon>
    </lineage>
</organism>
<evidence type="ECO:0000256" key="4">
    <source>
        <dbReference type="RuleBase" id="RU361279"/>
    </source>
</evidence>